<dbReference type="InterPro" id="IPR032675">
    <property type="entry name" value="LRR_dom_sf"/>
</dbReference>
<dbReference type="InterPro" id="IPR053781">
    <property type="entry name" value="F-box_AtFBL13-like"/>
</dbReference>
<evidence type="ECO:0000313" key="4">
    <source>
        <dbReference type="Proteomes" id="UP001054252"/>
    </source>
</evidence>
<dbReference type="PANTHER" id="PTHR31900">
    <property type="entry name" value="F-BOX/RNI SUPERFAMILY PROTEIN-RELATED"/>
    <property type="match status" value="1"/>
</dbReference>
<feature type="domain" description="F-box" evidence="1">
    <location>
        <begin position="26"/>
        <end position="63"/>
    </location>
</feature>
<dbReference type="InterPro" id="IPR036047">
    <property type="entry name" value="F-box-like_dom_sf"/>
</dbReference>
<comment type="caution">
    <text evidence="3">The sequence shown here is derived from an EMBL/GenBank/DDBJ whole genome shotgun (WGS) entry which is preliminary data.</text>
</comment>
<dbReference type="InterPro" id="IPR001810">
    <property type="entry name" value="F-box_dom"/>
</dbReference>
<dbReference type="Pfam" id="PF00646">
    <property type="entry name" value="F-box"/>
    <property type="match status" value="1"/>
</dbReference>
<dbReference type="Pfam" id="PF24758">
    <property type="entry name" value="LRR_At5g56370"/>
    <property type="match status" value="1"/>
</dbReference>
<dbReference type="Proteomes" id="UP001054252">
    <property type="component" value="Unassembled WGS sequence"/>
</dbReference>
<reference evidence="3 4" key="1">
    <citation type="journal article" date="2021" name="Commun. Biol.">
        <title>The genome of Shorea leprosula (Dipterocarpaceae) highlights the ecological relevance of drought in aseasonal tropical rainforests.</title>
        <authorList>
            <person name="Ng K.K.S."/>
            <person name="Kobayashi M.J."/>
            <person name="Fawcett J.A."/>
            <person name="Hatakeyama M."/>
            <person name="Paape T."/>
            <person name="Ng C.H."/>
            <person name="Ang C.C."/>
            <person name="Tnah L.H."/>
            <person name="Lee C.T."/>
            <person name="Nishiyama T."/>
            <person name="Sese J."/>
            <person name="O'Brien M.J."/>
            <person name="Copetti D."/>
            <person name="Mohd Noor M.I."/>
            <person name="Ong R.C."/>
            <person name="Putra M."/>
            <person name="Sireger I.Z."/>
            <person name="Indrioko S."/>
            <person name="Kosugi Y."/>
            <person name="Izuno A."/>
            <person name="Isagi Y."/>
            <person name="Lee S.L."/>
            <person name="Shimizu K.K."/>
        </authorList>
    </citation>
    <scope>NUCLEOTIDE SEQUENCE [LARGE SCALE GENOMIC DNA]</scope>
    <source>
        <strain evidence="3">214</strain>
    </source>
</reference>
<dbReference type="Gene3D" id="1.20.1280.50">
    <property type="match status" value="1"/>
</dbReference>
<evidence type="ECO:0000259" key="1">
    <source>
        <dbReference type="Pfam" id="PF00646"/>
    </source>
</evidence>
<proteinExistence type="predicted"/>
<name>A0AAV5LYL0_9ROSI</name>
<accession>A0AAV5LYL0</accession>
<dbReference type="InterPro" id="IPR050232">
    <property type="entry name" value="FBL13/AtMIF1-like"/>
</dbReference>
<evidence type="ECO:0008006" key="5">
    <source>
        <dbReference type="Google" id="ProtNLM"/>
    </source>
</evidence>
<dbReference type="InterPro" id="IPR055411">
    <property type="entry name" value="LRR_FXL15/At3g58940/PEG3-like"/>
</dbReference>
<protein>
    <recommendedName>
        <fullName evidence="5">F-box domain-containing protein</fullName>
    </recommendedName>
</protein>
<dbReference type="EMBL" id="BPVZ01000159">
    <property type="protein sequence ID" value="GKV42511.1"/>
    <property type="molecule type" value="Genomic_DNA"/>
</dbReference>
<gene>
    <name evidence="3" type="ORF">SLEP1_g49906</name>
</gene>
<feature type="domain" description="F-box/LRR-repeat protein 15/At3g58940/PEG3-like LRR" evidence="2">
    <location>
        <begin position="123"/>
        <end position="284"/>
    </location>
</feature>
<dbReference type="PANTHER" id="PTHR31900:SF34">
    <property type="entry name" value="EMB|CAB62440.1-RELATED"/>
    <property type="match status" value="1"/>
</dbReference>
<dbReference type="SUPFAM" id="SSF81383">
    <property type="entry name" value="F-box domain"/>
    <property type="match status" value="1"/>
</dbReference>
<keyword evidence="4" id="KW-1185">Reference proteome</keyword>
<dbReference type="CDD" id="cd22160">
    <property type="entry name" value="F-box_AtFBL13-like"/>
    <property type="match status" value="1"/>
</dbReference>
<dbReference type="SUPFAM" id="SSF52047">
    <property type="entry name" value="RNI-like"/>
    <property type="match status" value="1"/>
</dbReference>
<dbReference type="Gene3D" id="3.80.10.10">
    <property type="entry name" value="Ribonuclease Inhibitor"/>
    <property type="match status" value="1"/>
</dbReference>
<sequence length="350" mass="39512">MAGGAARISNSKHQKHDGDEDVYDRISALPNVLRTHILSFLPTKEAVRTCVLSKRWKFAWTSISELEFIEAGVSGTNRRINEQGFEKYVDGVLGRHDALFINKFILQCWCRDFHHQHLPLHVSKWISTAIALNVEELDILVRGLEPVALPPCLYTCGRLKVLKLCGILSLQVPELVCLNGLKILWLQGIMFLEDNSLRKLLSGSQFLDELLVRTTPWNSRSLGISSLSYISSPSLKILKIQDCLGYPETMDHSIVVDAPNMTDLHISIEDARRKCYTVKNSPNLVSAHIEINPSPSADVFVKLLENISHISRLNLLGLTKDLLEVDHYQNVPVFHNLKHLTIEILEGGWQ</sequence>
<evidence type="ECO:0000313" key="3">
    <source>
        <dbReference type="EMBL" id="GKV42511.1"/>
    </source>
</evidence>
<evidence type="ECO:0000259" key="2">
    <source>
        <dbReference type="Pfam" id="PF24758"/>
    </source>
</evidence>
<organism evidence="3 4">
    <name type="scientific">Rubroshorea leprosula</name>
    <dbReference type="NCBI Taxonomy" id="152421"/>
    <lineage>
        <taxon>Eukaryota</taxon>
        <taxon>Viridiplantae</taxon>
        <taxon>Streptophyta</taxon>
        <taxon>Embryophyta</taxon>
        <taxon>Tracheophyta</taxon>
        <taxon>Spermatophyta</taxon>
        <taxon>Magnoliopsida</taxon>
        <taxon>eudicotyledons</taxon>
        <taxon>Gunneridae</taxon>
        <taxon>Pentapetalae</taxon>
        <taxon>rosids</taxon>
        <taxon>malvids</taxon>
        <taxon>Malvales</taxon>
        <taxon>Dipterocarpaceae</taxon>
        <taxon>Rubroshorea</taxon>
    </lineage>
</organism>
<dbReference type="AlphaFoldDB" id="A0AAV5LYL0"/>